<accession>A0A183GBK1</accession>
<sequence>MYFWDIRHLWMGFETDNDLLMIINSNDDGNVDPWLTYGGLVKTMFMFFSSARASLTQEFVMVVSTSSKC</sequence>
<gene>
    <name evidence="1" type="ORF">HPBE_LOCUS19485</name>
</gene>
<protein>
    <submittedName>
        <fullName evidence="3">Ovule protein</fullName>
    </submittedName>
</protein>
<organism evidence="2 3">
    <name type="scientific">Heligmosomoides polygyrus</name>
    <name type="common">Parasitic roundworm</name>
    <dbReference type="NCBI Taxonomy" id="6339"/>
    <lineage>
        <taxon>Eukaryota</taxon>
        <taxon>Metazoa</taxon>
        <taxon>Ecdysozoa</taxon>
        <taxon>Nematoda</taxon>
        <taxon>Chromadorea</taxon>
        <taxon>Rhabditida</taxon>
        <taxon>Rhabditina</taxon>
        <taxon>Rhabditomorpha</taxon>
        <taxon>Strongyloidea</taxon>
        <taxon>Heligmosomidae</taxon>
        <taxon>Heligmosomoides</taxon>
    </lineage>
</organism>
<reference evidence="1 2" key="1">
    <citation type="submission" date="2018-11" db="EMBL/GenBank/DDBJ databases">
        <authorList>
            <consortium name="Pathogen Informatics"/>
        </authorList>
    </citation>
    <scope>NUCLEOTIDE SEQUENCE [LARGE SCALE GENOMIC DNA]</scope>
</reference>
<dbReference type="AlphaFoldDB" id="A0A183GBK1"/>
<evidence type="ECO:0000313" key="2">
    <source>
        <dbReference type="Proteomes" id="UP000050761"/>
    </source>
</evidence>
<accession>A0A3P8ETK8</accession>
<dbReference type="WBParaSite" id="HPBE_0001948601-mRNA-1">
    <property type="protein sequence ID" value="HPBE_0001948601-mRNA-1"/>
    <property type="gene ID" value="HPBE_0001948601"/>
</dbReference>
<dbReference type="Proteomes" id="UP000050761">
    <property type="component" value="Unassembled WGS sequence"/>
</dbReference>
<dbReference type="EMBL" id="UZAH01031398">
    <property type="protein sequence ID" value="VDP15269.1"/>
    <property type="molecule type" value="Genomic_DNA"/>
</dbReference>
<proteinExistence type="predicted"/>
<evidence type="ECO:0000313" key="3">
    <source>
        <dbReference type="WBParaSite" id="HPBE_0001948601-mRNA-1"/>
    </source>
</evidence>
<reference evidence="3" key="2">
    <citation type="submission" date="2019-09" db="UniProtKB">
        <authorList>
            <consortium name="WormBaseParasite"/>
        </authorList>
    </citation>
    <scope>IDENTIFICATION</scope>
</reference>
<name>A0A183GBK1_HELPZ</name>
<evidence type="ECO:0000313" key="1">
    <source>
        <dbReference type="EMBL" id="VDP15269.1"/>
    </source>
</evidence>
<keyword evidence="2" id="KW-1185">Reference proteome</keyword>